<sequence length="132" mass="14672">MKKKIFFISCFSLMYLISCSVNHEIVKPKSGDYQWQVTHSSQASAPVICGTVNDFDTKKPLGKNGAIKINQSVKQKTDLNGGFSFKVEPGKYAFTIVAFPYDLVTTKKIQVNLGDSVKLKVYLKPSSEPMVD</sequence>
<evidence type="ECO:0000313" key="3">
    <source>
        <dbReference type="Proteomes" id="UP000632774"/>
    </source>
</evidence>
<dbReference type="InterPro" id="IPR013784">
    <property type="entry name" value="Carb-bd-like_fold"/>
</dbReference>
<evidence type="ECO:0000256" key="1">
    <source>
        <dbReference type="SAM" id="SignalP"/>
    </source>
</evidence>
<dbReference type="Proteomes" id="UP000632774">
    <property type="component" value="Unassembled WGS sequence"/>
</dbReference>
<keyword evidence="3" id="KW-1185">Reference proteome</keyword>
<dbReference type="SUPFAM" id="SSF49452">
    <property type="entry name" value="Starch-binding domain-like"/>
    <property type="match status" value="1"/>
</dbReference>
<proteinExistence type="predicted"/>
<feature type="signal peptide" evidence="1">
    <location>
        <begin position="1"/>
        <end position="23"/>
    </location>
</feature>
<organism evidence="2 3">
    <name type="scientific">Mucilaginibacter boryungensis</name>
    <dbReference type="NCBI Taxonomy" id="768480"/>
    <lineage>
        <taxon>Bacteria</taxon>
        <taxon>Pseudomonadati</taxon>
        <taxon>Bacteroidota</taxon>
        <taxon>Sphingobacteriia</taxon>
        <taxon>Sphingobacteriales</taxon>
        <taxon>Sphingobacteriaceae</taxon>
        <taxon>Mucilaginibacter</taxon>
    </lineage>
</organism>
<reference evidence="2 3" key="1">
    <citation type="submission" date="2020-10" db="EMBL/GenBank/DDBJ databases">
        <title>Mucilaginibacter mali sp. nov., isolated from rhizosphere soil of apple orchard.</title>
        <authorList>
            <person name="Lee J.-S."/>
            <person name="Kim H.S."/>
            <person name="Kim J.-S."/>
        </authorList>
    </citation>
    <scope>NUCLEOTIDE SEQUENCE [LARGE SCALE GENOMIC DNA]</scope>
    <source>
        <strain evidence="2 3">KCTC 23157</strain>
    </source>
</reference>
<evidence type="ECO:0000313" key="2">
    <source>
        <dbReference type="EMBL" id="MBE9665182.1"/>
    </source>
</evidence>
<accession>A0ABR9XDC6</accession>
<keyword evidence="1" id="KW-0732">Signal</keyword>
<protein>
    <submittedName>
        <fullName evidence="2">Carboxypeptidase regulatory-like domain-containing protein</fullName>
    </submittedName>
</protein>
<name>A0ABR9XDC6_9SPHI</name>
<dbReference type="Gene3D" id="2.60.40.1120">
    <property type="entry name" value="Carboxypeptidase-like, regulatory domain"/>
    <property type="match status" value="1"/>
</dbReference>
<gene>
    <name evidence="2" type="ORF">IRJ18_02330</name>
</gene>
<feature type="chain" id="PRO_5045951533" evidence="1">
    <location>
        <begin position="24"/>
        <end position="132"/>
    </location>
</feature>
<comment type="caution">
    <text evidence="2">The sequence shown here is derived from an EMBL/GenBank/DDBJ whole genome shotgun (WGS) entry which is preliminary data.</text>
</comment>
<dbReference type="RefSeq" id="WP_194104589.1">
    <property type="nucleotide sequence ID" value="NZ_JADFFM010000001.1"/>
</dbReference>
<dbReference type="EMBL" id="JADFFM010000001">
    <property type="protein sequence ID" value="MBE9665182.1"/>
    <property type="molecule type" value="Genomic_DNA"/>
</dbReference>